<comment type="caution">
    <text evidence="2">The sequence shown here is derived from an EMBL/GenBank/DDBJ whole genome shotgun (WGS) entry which is preliminary data.</text>
</comment>
<sequence>MTATSRNTTDNDNTTTGHTATEDGEAVNPKSNTFTTLKHIGLNAKGFKQSSLYITELLSDDDTVSISETWLRPGELCIIKPTLMNTPALDVLNDEDTVIYTKSRMTTTDPCYVADRMVVSLWHVNIERTCNTLNWIL</sequence>
<dbReference type="Proteomes" id="UP001209878">
    <property type="component" value="Unassembled WGS sequence"/>
</dbReference>
<dbReference type="EMBL" id="JAODUO010000718">
    <property type="protein sequence ID" value="KAK2175629.1"/>
    <property type="molecule type" value="Genomic_DNA"/>
</dbReference>
<accession>A0AAD9NQE7</accession>
<feature type="region of interest" description="Disordered" evidence="1">
    <location>
        <begin position="1"/>
        <end position="30"/>
    </location>
</feature>
<evidence type="ECO:0000256" key="1">
    <source>
        <dbReference type="SAM" id="MobiDB-lite"/>
    </source>
</evidence>
<feature type="compositionally biased region" description="Low complexity" evidence="1">
    <location>
        <begin position="1"/>
        <end position="19"/>
    </location>
</feature>
<dbReference type="AlphaFoldDB" id="A0AAD9NQE7"/>
<evidence type="ECO:0000313" key="2">
    <source>
        <dbReference type="EMBL" id="KAK2175629.1"/>
    </source>
</evidence>
<reference evidence="2" key="1">
    <citation type="journal article" date="2023" name="Mol. Biol. Evol.">
        <title>Third-Generation Sequencing Reveals the Adaptive Role of the Epigenome in Three Deep-Sea Polychaetes.</title>
        <authorList>
            <person name="Perez M."/>
            <person name="Aroh O."/>
            <person name="Sun Y."/>
            <person name="Lan Y."/>
            <person name="Juniper S.K."/>
            <person name="Young C.R."/>
            <person name="Angers B."/>
            <person name="Qian P.Y."/>
        </authorList>
    </citation>
    <scope>NUCLEOTIDE SEQUENCE</scope>
    <source>
        <strain evidence="2">R07B-5</strain>
    </source>
</reference>
<gene>
    <name evidence="2" type="ORF">NP493_718g03034</name>
</gene>
<keyword evidence="3" id="KW-1185">Reference proteome</keyword>
<protein>
    <submittedName>
        <fullName evidence="2">Uncharacterized protein</fullName>
    </submittedName>
</protein>
<name>A0AAD9NQE7_RIDPI</name>
<organism evidence="2 3">
    <name type="scientific">Ridgeia piscesae</name>
    <name type="common">Tubeworm</name>
    <dbReference type="NCBI Taxonomy" id="27915"/>
    <lineage>
        <taxon>Eukaryota</taxon>
        <taxon>Metazoa</taxon>
        <taxon>Spiralia</taxon>
        <taxon>Lophotrochozoa</taxon>
        <taxon>Annelida</taxon>
        <taxon>Polychaeta</taxon>
        <taxon>Sedentaria</taxon>
        <taxon>Canalipalpata</taxon>
        <taxon>Sabellida</taxon>
        <taxon>Siboglinidae</taxon>
        <taxon>Ridgeia</taxon>
    </lineage>
</organism>
<evidence type="ECO:0000313" key="3">
    <source>
        <dbReference type="Proteomes" id="UP001209878"/>
    </source>
</evidence>
<proteinExistence type="predicted"/>